<feature type="region of interest" description="Disordered" evidence="1">
    <location>
        <begin position="94"/>
        <end position="118"/>
    </location>
</feature>
<reference evidence="2 3" key="1">
    <citation type="submission" date="2013-02" db="EMBL/GenBank/DDBJ databases">
        <title>Whole genome shotgun sequence of Gordonia malaquae NBRC 108250.</title>
        <authorList>
            <person name="Yoshida I."/>
            <person name="Hosoyama A."/>
            <person name="Tsuchikane K."/>
            <person name="Ando Y."/>
            <person name="Baba S."/>
            <person name="Ohji S."/>
            <person name="Hamada M."/>
            <person name="Tamura T."/>
            <person name="Yamazoe A."/>
            <person name="Yamazaki S."/>
            <person name="Fujita N."/>
        </authorList>
    </citation>
    <scope>NUCLEOTIDE SEQUENCE [LARGE SCALE GENOMIC DNA]</scope>
    <source>
        <strain evidence="2 3">NBRC 108250</strain>
    </source>
</reference>
<evidence type="ECO:0000256" key="1">
    <source>
        <dbReference type="SAM" id="MobiDB-lite"/>
    </source>
</evidence>
<sequence>MDLLDFFRGVHPWAKLHRLAWQLPWYSRFKKALDSDEELAAEWAEKFTLEDFDSAAGSAPNPDLADWDPWRDLAADITDRLGEVIVATLLPHAKKNKRPSVKPAPRPKTARQAALDARKRVLEREEADDIIAQMMGE</sequence>
<proteinExistence type="predicted"/>
<evidence type="ECO:0000313" key="2">
    <source>
        <dbReference type="EMBL" id="GAC81222.1"/>
    </source>
</evidence>
<dbReference type="OrthoDB" id="3628826at2"/>
<gene>
    <name evidence="2" type="ORF">GM1_030_00510</name>
</gene>
<evidence type="ECO:0000313" key="3">
    <source>
        <dbReference type="Proteomes" id="UP000035009"/>
    </source>
</evidence>
<dbReference type="Proteomes" id="UP000035009">
    <property type="component" value="Unassembled WGS sequence"/>
</dbReference>
<protein>
    <submittedName>
        <fullName evidence="2">Uncharacterized protein</fullName>
    </submittedName>
</protein>
<dbReference type="RefSeq" id="WP_008380814.1">
    <property type="nucleotide sequence ID" value="NZ_BAOP01000030.1"/>
</dbReference>
<dbReference type="AlphaFoldDB" id="M3UZ48"/>
<name>M3UZ48_GORML</name>
<organism evidence="2 3">
    <name type="scientific">Gordonia malaquae NBRC 108250</name>
    <dbReference type="NCBI Taxonomy" id="1223542"/>
    <lineage>
        <taxon>Bacteria</taxon>
        <taxon>Bacillati</taxon>
        <taxon>Actinomycetota</taxon>
        <taxon>Actinomycetes</taxon>
        <taxon>Mycobacteriales</taxon>
        <taxon>Gordoniaceae</taxon>
        <taxon>Gordonia</taxon>
    </lineage>
</organism>
<comment type="caution">
    <text evidence="2">The sequence shown here is derived from an EMBL/GenBank/DDBJ whole genome shotgun (WGS) entry which is preliminary data.</text>
</comment>
<accession>M3UZ48</accession>
<keyword evidence="3" id="KW-1185">Reference proteome</keyword>
<dbReference type="EMBL" id="BAOP01000030">
    <property type="protein sequence ID" value="GAC81222.1"/>
    <property type="molecule type" value="Genomic_DNA"/>
</dbReference>
<dbReference type="STRING" id="410332.SAMN04488550_4120"/>